<dbReference type="EMBL" id="CAJVPP010001627">
    <property type="protein sequence ID" value="CAG8565499.1"/>
    <property type="molecule type" value="Genomic_DNA"/>
</dbReference>
<proteinExistence type="predicted"/>
<organism evidence="1 2">
    <name type="scientific">Funneliformis mosseae</name>
    <name type="common">Endomycorrhizal fungus</name>
    <name type="synonym">Glomus mosseae</name>
    <dbReference type="NCBI Taxonomy" id="27381"/>
    <lineage>
        <taxon>Eukaryota</taxon>
        <taxon>Fungi</taxon>
        <taxon>Fungi incertae sedis</taxon>
        <taxon>Mucoromycota</taxon>
        <taxon>Glomeromycotina</taxon>
        <taxon>Glomeromycetes</taxon>
        <taxon>Glomerales</taxon>
        <taxon>Glomeraceae</taxon>
        <taxon>Funneliformis</taxon>
    </lineage>
</organism>
<sequence length="59" mass="7200">MESDQILNQTQLQPVKRIKVMFLILFYTNTIESDKFHPFVIEKSLNSQYFKNPINWFYL</sequence>
<gene>
    <name evidence="1" type="ORF">FMOSSE_LOCUS7180</name>
</gene>
<keyword evidence="2" id="KW-1185">Reference proteome</keyword>
<protein>
    <submittedName>
        <fullName evidence="1">11335_t:CDS:1</fullName>
    </submittedName>
</protein>
<comment type="caution">
    <text evidence="1">The sequence shown here is derived from an EMBL/GenBank/DDBJ whole genome shotgun (WGS) entry which is preliminary data.</text>
</comment>
<evidence type="ECO:0000313" key="1">
    <source>
        <dbReference type="EMBL" id="CAG8565499.1"/>
    </source>
</evidence>
<evidence type="ECO:0000313" key="2">
    <source>
        <dbReference type="Proteomes" id="UP000789375"/>
    </source>
</evidence>
<name>A0A9N9BEV7_FUNMO</name>
<accession>A0A9N9BEV7</accession>
<dbReference type="Proteomes" id="UP000789375">
    <property type="component" value="Unassembled WGS sequence"/>
</dbReference>
<dbReference type="AlphaFoldDB" id="A0A9N9BEV7"/>
<reference evidence="1" key="1">
    <citation type="submission" date="2021-06" db="EMBL/GenBank/DDBJ databases">
        <authorList>
            <person name="Kallberg Y."/>
            <person name="Tangrot J."/>
            <person name="Rosling A."/>
        </authorList>
    </citation>
    <scope>NUCLEOTIDE SEQUENCE</scope>
    <source>
        <strain evidence="1">87-6 pot B 2015</strain>
    </source>
</reference>